<evidence type="ECO:0000313" key="4">
    <source>
        <dbReference type="Proteomes" id="UP000604381"/>
    </source>
</evidence>
<feature type="region of interest" description="Disordered" evidence="1">
    <location>
        <begin position="1"/>
        <end position="25"/>
    </location>
</feature>
<keyword evidence="4" id="KW-1185">Reference proteome</keyword>
<name>A0A930XX87_9GAMM</name>
<sequence>MTSNENSKRAERNDTRIVSAQERPEESWQGATAVFQMETEARTAKASKEKLHKLWLAVVVVAIIVMAFWTIPMIKEHPAWWSLFQDPPAEEQDSRQ</sequence>
<dbReference type="EMBL" id="JADHEI010000009">
    <property type="protein sequence ID" value="MBF2734558.1"/>
    <property type="molecule type" value="Genomic_DNA"/>
</dbReference>
<keyword evidence="2" id="KW-0472">Membrane</keyword>
<evidence type="ECO:0000256" key="2">
    <source>
        <dbReference type="SAM" id="Phobius"/>
    </source>
</evidence>
<protein>
    <submittedName>
        <fullName evidence="3">Uncharacterized protein</fullName>
    </submittedName>
</protein>
<proteinExistence type="predicted"/>
<dbReference type="Proteomes" id="UP000604381">
    <property type="component" value="Unassembled WGS sequence"/>
</dbReference>
<dbReference type="AlphaFoldDB" id="A0A930XX87"/>
<organism evidence="3 4">
    <name type="scientific">Candidatus Amphirhobacter heronislandensis</name>
    <dbReference type="NCBI Taxonomy" id="1732024"/>
    <lineage>
        <taxon>Bacteria</taxon>
        <taxon>Pseudomonadati</taxon>
        <taxon>Pseudomonadota</taxon>
        <taxon>Gammaproteobacteria</taxon>
        <taxon>Candidatus Tethybacterales</taxon>
        <taxon>Candidatus Tethybacteraceae</taxon>
        <taxon>Candidatus Amphirhobacter</taxon>
    </lineage>
</organism>
<keyword evidence="2" id="KW-1133">Transmembrane helix</keyword>
<feature type="transmembrane region" description="Helical" evidence="2">
    <location>
        <begin position="54"/>
        <end position="74"/>
    </location>
</feature>
<reference evidence="3" key="1">
    <citation type="submission" date="2020-10" db="EMBL/GenBank/DDBJ databases">
        <title>An improved Amphimedon queenslandica hologenome assembly reveals how three proteobacterial symbionts can extend the metabolic phenotypic of their marine sponge host.</title>
        <authorList>
            <person name="Degnan B."/>
            <person name="Degnan S."/>
            <person name="Xiang X."/>
        </authorList>
    </citation>
    <scope>NUCLEOTIDE SEQUENCE</scope>
    <source>
        <strain evidence="3">AqS2</strain>
    </source>
</reference>
<evidence type="ECO:0000313" key="3">
    <source>
        <dbReference type="EMBL" id="MBF2734558.1"/>
    </source>
</evidence>
<feature type="compositionally biased region" description="Basic and acidic residues" evidence="1">
    <location>
        <begin position="1"/>
        <end position="15"/>
    </location>
</feature>
<keyword evidence="2" id="KW-0812">Transmembrane</keyword>
<comment type="caution">
    <text evidence="3">The sequence shown here is derived from an EMBL/GenBank/DDBJ whole genome shotgun (WGS) entry which is preliminary data.</text>
</comment>
<accession>A0A930XX87</accession>
<gene>
    <name evidence="3" type="ORF">ISN26_00430</name>
</gene>
<evidence type="ECO:0000256" key="1">
    <source>
        <dbReference type="SAM" id="MobiDB-lite"/>
    </source>
</evidence>